<gene>
    <name evidence="1" type="primary">JID1</name>
    <name evidence="1" type="ORF">LOY88_000178</name>
</gene>
<proteinExistence type="predicted"/>
<evidence type="ECO:0000313" key="1">
    <source>
        <dbReference type="EMBL" id="KAI2393120.1"/>
    </source>
</evidence>
<name>A0ACB8V5G3_9EURO</name>
<accession>A0ACB8V5G3</accession>
<reference evidence="1" key="1">
    <citation type="journal article" date="2022" name="bioRxiv">
        <title>Population genetic analysis of Ophidiomyces ophidiicola, the causative agent of snake fungal disease, indicates recent introductions to the USA.</title>
        <authorList>
            <person name="Ladner J.T."/>
            <person name="Palmer J.M."/>
            <person name="Ettinger C.L."/>
            <person name="Stajich J.E."/>
            <person name="Farrell T.M."/>
            <person name="Glorioso B.M."/>
            <person name="Lawson B."/>
            <person name="Price S.J."/>
            <person name="Stengle A.G."/>
            <person name="Grear D.A."/>
            <person name="Lorch J.M."/>
        </authorList>
    </citation>
    <scope>NUCLEOTIDE SEQUENCE</scope>
    <source>
        <strain evidence="1">NWHC 24266-5</strain>
    </source>
</reference>
<dbReference type="EMBL" id="JALBCA010000003">
    <property type="protein sequence ID" value="KAI2393120.1"/>
    <property type="molecule type" value="Genomic_DNA"/>
</dbReference>
<sequence length="359" mass="41225">MSSAILHRDGDHAGHLLWFEHFTRVGAAGPLAIIQSIPSDDSIPVSLEHIVMFKKSSLLCSRGGVPLLNSPSSISPHPRRRSLTFQNPQRFAHVNSGDPIQGDGDFSWPTSSTFSPYELLKLDRNSPYSKRRFYELVKIYHPDRSCDGHPLCKDIPDSVRMNRYRILVAAHELLSDPRKREAYDKYGDGWHHRHELFGVNAKNDSSQSTVRYRYKPKKRGDDIFKNATWEDWEEFYERRDGQPKQAQTVSHSTFASFLLLLALFGGVGQAITVGKYSTYVQERVRDVNDRCGKFLEGRKHNTINKMNSQDARVQSFLMKRDPSGYGLKEEEEETYRRLLGVRRTSDIMTNIDSMRNTAE</sequence>
<protein>
    <submittedName>
        <fullName evidence="1">J domain-containing protein 1</fullName>
    </submittedName>
</protein>
<organism evidence="1">
    <name type="scientific">Ophidiomyces ophidiicola</name>
    <dbReference type="NCBI Taxonomy" id="1387563"/>
    <lineage>
        <taxon>Eukaryota</taxon>
        <taxon>Fungi</taxon>
        <taxon>Dikarya</taxon>
        <taxon>Ascomycota</taxon>
        <taxon>Pezizomycotina</taxon>
        <taxon>Eurotiomycetes</taxon>
        <taxon>Eurotiomycetidae</taxon>
        <taxon>Onygenales</taxon>
        <taxon>Onygenaceae</taxon>
        <taxon>Ophidiomyces</taxon>
    </lineage>
</organism>
<comment type="caution">
    <text evidence="1">The sequence shown here is derived from an EMBL/GenBank/DDBJ whole genome shotgun (WGS) entry which is preliminary data.</text>
</comment>